<proteinExistence type="predicted"/>
<reference evidence="2 3" key="1">
    <citation type="submission" date="2016-11" db="EMBL/GenBank/DDBJ databases">
        <title>The macronuclear genome of Stentor coeruleus: a giant cell with tiny introns.</title>
        <authorList>
            <person name="Slabodnick M."/>
            <person name="Ruby J.G."/>
            <person name="Reiff S.B."/>
            <person name="Swart E.C."/>
            <person name="Gosai S."/>
            <person name="Prabakaran S."/>
            <person name="Witkowska E."/>
            <person name="Larue G.E."/>
            <person name="Fisher S."/>
            <person name="Freeman R.M."/>
            <person name="Gunawardena J."/>
            <person name="Chu W."/>
            <person name="Stover N.A."/>
            <person name="Gregory B.D."/>
            <person name="Nowacki M."/>
            <person name="Derisi J."/>
            <person name="Roy S.W."/>
            <person name="Marshall W.F."/>
            <person name="Sood P."/>
        </authorList>
    </citation>
    <scope>NUCLEOTIDE SEQUENCE [LARGE SCALE GENOMIC DNA]</scope>
    <source>
        <strain evidence="2">WM001</strain>
    </source>
</reference>
<organism evidence="2 3">
    <name type="scientific">Stentor coeruleus</name>
    <dbReference type="NCBI Taxonomy" id="5963"/>
    <lineage>
        <taxon>Eukaryota</taxon>
        <taxon>Sar</taxon>
        <taxon>Alveolata</taxon>
        <taxon>Ciliophora</taxon>
        <taxon>Postciliodesmatophora</taxon>
        <taxon>Heterotrichea</taxon>
        <taxon>Heterotrichida</taxon>
        <taxon>Stentoridae</taxon>
        <taxon>Stentor</taxon>
    </lineage>
</organism>
<gene>
    <name evidence="2" type="ORF">SteCoe_29263</name>
</gene>
<dbReference type="Proteomes" id="UP000187209">
    <property type="component" value="Unassembled WGS sequence"/>
</dbReference>
<evidence type="ECO:0000313" key="2">
    <source>
        <dbReference type="EMBL" id="OMJ72317.1"/>
    </source>
</evidence>
<evidence type="ECO:0000256" key="1">
    <source>
        <dbReference type="SAM" id="MobiDB-lite"/>
    </source>
</evidence>
<dbReference type="EMBL" id="MPUH01000911">
    <property type="protein sequence ID" value="OMJ72317.1"/>
    <property type="molecule type" value="Genomic_DNA"/>
</dbReference>
<dbReference type="AlphaFoldDB" id="A0A1R2B6D6"/>
<comment type="caution">
    <text evidence="2">The sequence shown here is derived from an EMBL/GenBank/DDBJ whole genome shotgun (WGS) entry which is preliminary data.</text>
</comment>
<accession>A0A1R2B6D6</accession>
<name>A0A1R2B6D6_9CILI</name>
<feature type="compositionally biased region" description="Basic and acidic residues" evidence="1">
    <location>
        <begin position="1"/>
        <end position="17"/>
    </location>
</feature>
<keyword evidence="3" id="KW-1185">Reference proteome</keyword>
<evidence type="ECO:0000313" key="3">
    <source>
        <dbReference type="Proteomes" id="UP000187209"/>
    </source>
</evidence>
<protein>
    <submittedName>
        <fullName evidence="2">Uncharacterized protein</fullName>
    </submittedName>
</protein>
<sequence>MEVDHHNYSSSEEEKRQNQTSHIKYHFRLRGLSVTPSSLNELENKIFRELEHKFSMPIQCESFKIMDIGKGKYEILVGLRYDKQAEKLKGVELDLRSNGITRFDPTEAFQALLEYRSRRKTVKVVRRSRSPKTTLPTLLILYAPKGVTDKDIKSELIRLNLEEIPNIEYIFSNLSDIGGGLIIKLTFQHVRTVEELCKAEFTLKNKDVLMLEPSLKHDLEKSVKHAIIHHQILIESEEDYSNDEIKGILAQFGKVCQVDRRKNKFLVTFTQLRSAKQALRAEFITDRERKLGITKNQN</sequence>
<feature type="region of interest" description="Disordered" evidence="1">
    <location>
        <begin position="1"/>
        <end position="20"/>
    </location>
</feature>